<sequence>MTKLKPITVEWEDHYTQGGWRHIDDINTKPALCKSVGLLVKETPKTIVISSSLFGDDIYTEPLVILKSCIKKRKFIKGIFK</sequence>
<gene>
    <name evidence="1" type="ORF">MM415B02718_0004</name>
</gene>
<accession>A0A6M3L2X1</accession>
<organism evidence="1">
    <name type="scientific">viral metagenome</name>
    <dbReference type="NCBI Taxonomy" id="1070528"/>
    <lineage>
        <taxon>unclassified sequences</taxon>
        <taxon>metagenomes</taxon>
        <taxon>organismal metagenomes</taxon>
    </lineage>
</organism>
<proteinExistence type="predicted"/>
<protein>
    <submittedName>
        <fullName evidence="1">Uncharacterized protein</fullName>
    </submittedName>
</protein>
<dbReference type="AlphaFoldDB" id="A0A6M3L2X1"/>
<name>A0A6M3L2X1_9ZZZZ</name>
<reference evidence="1" key="1">
    <citation type="submission" date="2020-03" db="EMBL/GenBank/DDBJ databases">
        <title>The deep terrestrial virosphere.</title>
        <authorList>
            <person name="Holmfeldt K."/>
            <person name="Nilsson E."/>
            <person name="Simone D."/>
            <person name="Lopez-Fernandez M."/>
            <person name="Wu X."/>
            <person name="de Brujin I."/>
            <person name="Lundin D."/>
            <person name="Andersson A."/>
            <person name="Bertilsson S."/>
            <person name="Dopson M."/>
        </authorList>
    </citation>
    <scope>NUCLEOTIDE SEQUENCE</scope>
    <source>
        <strain evidence="1">MM415B02718</strain>
    </source>
</reference>
<evidence type="ECO:0000313" key="1">
    <source>
        <dbReference type="EMBL" id="QJA88629.1"/>
    </source>
</evidence>
<dbReference type="EMBL" id="MT142793">
    <property type="protein sequence ID" value="QJA88629.1"/>
    <property type="molecule type" value="Genomic_DNA"/>
</dbReference>